<evidence type="ECO:0000313" key="3">
    <source>
        <dbReference type="EMBL" id="WWC59171.1"/>
    </source>
</evidence>
<dbReference type="EMBL" id="CP144531">
    <property type="protein sequence ID" value="WWC59171.1"/>
    <property type="molecule type" value="Genomic_DNA"/>
</dbReference>
<evidence type="ECO:0000256" key="1">
    <source>
        <dbReference type="SAM" id="MobiDB-lite"/>
    </source>
</evidence>
<dbReference type="VEuPathDB" id="FungiDB:I303_02145"/>
<feature type="compositionally biased region" description="Basic and acidic residues" evidence="1">
    <location>
        <begin position="135"/>
        <end position="150"/>
    </location>
</feature>
<sequence>MSNPKLYPESEFAFDRNEVWLEPGEWSIWRRKSEEDLIGSSDVNWASWSADLTQRVLSSQNTKQKKAADLSSICTYKTPSTQGPNGQTAIEVYRDIARRYPASSRLRDTGIASSGYRDTIPQGRISLINPNSSTRGRDRRPSLVRDRVSAIEEGTQIAQIPRTAHNSSPGYMSPTFASQKRSSATSPRKSRTPTTGAIGAPGATRTDQVISPLSLVGEDQQVRTPSPISPADLESPMSPGRFRSYFASKRSAHEAEFETPCSVTNF</sequence>
<protein>
    <submittedName>
        <fullName evidence="2">Uncharacterized protein</fullName>
    </submittedName>
</protein>
<dbReference type="EMBL" id="KI894028">
    <property type="protein sequence ID" value="OBR87929.1"/>
    <property type="molecule type" value="Genomic_DNA"/>
</dbReference>
<name>A0A1A6ACZ9_9TREE</name>
<evidence type="ECO:0000313" key="2">
    <source>
        <dbReference type="EMBL" id="OBR87929.1"/>
    </source>
</evidence>
<dbReference type="AlphaFoldDB" id="A0A1A6ACZ9"/>
<dbReference type="Proteomes" id="UP000078595">
    <property type="component" value="Chromosome 2"/>
</dbReference>
<dbReference type="KEGG" id="kdj:28965844"/>
<evidence type="ECO:0000313" key="4">
    <source>
        <dbReference type="Proteomes" id="UP000078595"/>
    </source>
</evidence>
<feature type="region of interest" description="Disordered" evidence="1">
    <location>
        <begin position="122"/>
        <end position="205"/>
    </location>
</feature>
<proteinExistence type="predicted"/>
<feature type="region of interest" description="Disordered" evidence="1">
    <location>
        <begin position="217"/>
        <end position="239"/>
    </location>
</feature>
<gene>
    <name evidence="2" type="ORF">I303_02145</name>
    <name evidence="3" type="ORF">I303_101719</name>
</gene>
<reference evidence="3" key="3">
    <citation type="submission" date="2024-02" db="EMBL/GenBank/DDBJ databases">
        <title>Comparative genomics of Cryptococcus and Kwoniella reveals pathogenesis evolution and contrasting modes of karyotype evolution via chromosome fusion or intercentromeric recombination.</title>
        <authorList>
            <person name="Coelho M.A."/>
            <person name="David-Palma M."/>
            <person name="Shea T."/>
            <person name="Bowers K."/>
            <person name="McGinley-Smith S."/>
            <person name="Mohammad A.W."/>
            <person name="Gnirke A."/>
            <person name="Yurkov A.M."/>
            <person name="Nowrousian M."/>
            <person name="Sun S."/>
            <person name="Cuomo C.A."/>
            <person name="Heitman J."/>
        </authorList>
    </citation>
    <scope>NUCLEOTIDE SEQUENCE</scope>
    <source>
        <strain evidence="3">CBS 10117</strain>
    </source>
</reference>
<reference evidence="2" key="1">
    <citation type="submission" date="2013-07" db="EMBL/GenBank/DDBJ databases">
        <title>The Genome Sequence of Cryptococcus dejecticola CBS10117.</title>
        <authorList>
            <consortium name="The Broad Institute Genome Sequencing Platform"/>
            <person name="Cuomo C."/>
            <person name="Litvintseva A."/>
            <person name="Chen Y."/>
            <person name="Heitman J."/>
            <person name="Sun S."/>
            <person name="Springer D."/>
            <person name="Dromer F."/>
            <person name="Young S.K."/>
            <person name="Zeng Q."/>
            <person name="Gargeya S."/>
            <person name="Fitzgerald M."/>
            <person name="Abouelleil A."/>
            <person name="Alvarado L."/>
            <person name="Berlin A.M."/>
            <person name="Chapman S.B."/>
            <person name="Dewar J."/>
            <person name="Goldberg J."/>
            <person name="Griggs A."/>
            <person name="Gujja S."/>
            <person name="Hansen M."/>
            <person name="Howarth C."/>
            <person name="Imamovic A."/>
            <person name="Larimer J."/>
            <person name="McCowan C."/>
            <person name="Murphy C."/>
            <person name="Pearson M."/>
            <person name="Priest M."/>
            <person name="Roberts A."/>
            <person name="Saif S."/>
            <person name="Shea T."/>
            <person name="Sykes S."/>
            <person name="Wortman J."/>
            <person name="Nusbaum C."/>
            <person name="Birren B."/>
        </authorList>
    </citation>
    <scope>NUCLEOTIDE SEQUENCE [LARGE SCALE GENOMIC DNA]</scope>
    <source>
        <strain evidence="2">CBS 10117</strain>
    </source>
</reference>
<dbReference type="RefSeq" id="XP_018265771.1">
    <property type="nucleotide sequence ID" value="XM_018405490.1"/>
</dbReference>
<feature type="compositionally biased region" description="Polar residues" evidence="1">
    <location>
        <begin position="164"/>
        <end position="195"/>
    </location>
</feature>
<reference evidence="3" key="2">
    <citation type="submission" date="2013-07" db="EMBL/GenBank/DDBJ databases">
        <authorList>
            <consortium name="The Broad Institute Genome Sequencing Platform"/>
            <person name="Cuomo C."/>
            <person name="Litvintseva A."/>
            <person name="Chen Y."/>
            <person name="Heitman J."/>
            <person name="Sun S."/>
            <person name="Springer D."/>
            <person name="Dromer F."/>
            <person name="Young S.K."/>
            <person name="Zeng Q."/>
            <person name="Gargeya S."/>
            <person name="Fitzgerald M."/>
            <person name="Abouelleil A."/>
            <person name="Alvarado L."/>
            <person name="Berlin A.M."/>
            <person name="Chapman S.B."/>
            <person name="Dewar J."/>
            <person name="Goldberg J."/>
            <person name="Griggs A."/>
            <person name="Gujja S."/>
            <person name="Hansen M."/>
            <person name="Howarth C."/>
            <person name="Imamovic A."/>
            <person name="Larimer J."/>
            <person name="McCowan C."/>
            <person name="Murphy C."/>
            <person name="Pearson M."/>
            <person name="Priest M."/>
            <person name="Roberts A."/>
            <person name="Saif S."/>
            <person name="Shea T."/>
            <person name="Sykes S."/>
            <person name="Wortman J."/>
            <person name="Nusbaum C."/>
            <person name="Birren B."/>
        </authorList>
    </citation>
    <scope>NUCLEOTIDE SEQUENCE</scope>
    <source>
        <strain evidence="3">CBS 10117</strain>
    </source>
</reference>
<organism evidence="2">
    <name type="scientific">Kwoniella dejecticola CBS 10117</name>
    <dbReference type="NCBI Taxonomy" id="1296121"/>
    <lineage>
        <taxon>Eukaryota</taxon>
        <taxon>Fungi</taxon>
        <taxon>Dikarya</taxon>
        <taxon>Basidiomycota</taxon>
        <taxon>Agaricomycotina</taxon>
        <taxon>Tremellomycetes</taxon>
        <taxon>Tremellales</taxon>
        <taxon>Cryptococcaceae</taxon>
        <taxon>Kwoniella</taxon>
    </lineage>
</organism>
<accession>A0A1A6ACZ9</accession>
<keyword evidence="4" id="KW-1185">Reference proteome</keyword>
<dbReference type="GeneID" id="28965844"/>